<dbReference type="Proteomes" id="UP000887159">
    <property type="component" value="Unassembled WGS sequence"/>
</dbReference>
<sequence length="223" mass="25889">MDWPAYSPDLNPMEHVWDGLGRRIAARLHHPENTQHRKQMLIEEWALLPQEMLHQLVLSLSIFEKKNHDFRVVRYFDKKRFPFWECTKYGKHELRRRDLRGVLEKVSELLDCPSVSLEELVAVHNDHVCTSSITADKDILKFAQISKNIIDADPDDENEMNISAPAPTSSDMRNIMKSMCSYLDVHPNGEVNNKMDDIEQCVDNLMLKKSIQGKISDCFPEAQ</sequence>
<comment type="caution">
    <text evidence="1">The sequence shown here is derived from an EMBL/GenBank/DDBJ whole genome shotgun (WGS) entry which is preliminary data.</text>
</comment>
<dbReference type="EMBL" id="BMAU01021230">
    <property type="protein sequence ID" value="GFY01888.1"/>
    <property type="molecule type" value="Genomic_DNA"/>
</dbReference>
<evidence type="ECO:0000313" key="2">
    <source>
        <dbReference type="Proteomes" id="UP000887159"/>
    </source>
</evidence>
<evidence type="ECO:0000313" key="1">
    <source>
        <dbReference type="EMBL" id="GFY01888.1"/>
    </source>
</evidence>
<dbReference type="Gene3D" id="3.30.420.10">
    <property type="entry name" value="Ribonuclease H-like superfamily/Ribonuclease H"/>
    <property type="match status" value="1"/>
</dbReference>
<gene>
    <name evidence="1" type="primary">X975_07168</name>
    <name evidence="1" type="ORF">TNCV_1468751</name>
</gene>
<accession>A0A8X6RZ74</accession>
<name>A0A8X6RZ74_TRICX</name>
<protein>
    <submittedName>
        <fullName evidence="1">Transposable element Tcb2 transposase</fullName>
    </submittedName>
</protein>
<dbReference type="InterPro" id="IPR036397">
    <property type="entry name" value="RNaseH_sf"/>
</dbReference>
<dbReference type="AlphaFoldDB" id="A0A8X6RZ74"/>
<dbReference type="GO" id="GO:0003676">
    <property type="term" value="F:nucleic acid binding"/>
    <property type="evidence" value="ECO:0007669"/>
    <property type="project" value="InterPro"/>
</dbReference>
<organism evidence="1 2">
    <name type="scientific">Trichonephila clavipes</name>
    <name type="common">Golden silk orbweaver</name>
    <name type="synonym">Nephila clavipes</name>
    <dbReference type="NCBI Taxonomy" id="2585209"/>
    <lineage>
        <taxon>Eukaryota</taxon>
        <taxon>Metazoa</taxon>
        <taxon>Ecdysozoa</taxon>
        <taxon>Arthropoda</taxon>
        <taxon>Chelicerata</taxon>
        <taxon>Arachnida</taxon>
        <taxon>Araneae</taxon>
        <taxon>Araneomorphae</taxon>
        <taxon>Entelegynae</taxon>
        <taxon>Araneoidea</taxon>
        <taxon>Nephilidae</taxon>
        <taxon>Trichonephila</taxon>
    </lineage>
</organism>
<reference evidence="1" key="1">
    <citation type="submission" date="2020-08" db="EMBL/GenBank/DDBJ databases">
        <title>Multicomponent nature underlies the extraordinary mechanical properties of spider dragline silk.</title>
        <authorList>
            <person name="Kono N."/>
            <person name="Nakamura H."/>
            <person name="Mori M."/>
            <person name="Yoshida Y."/>
            <person name="Ohtoshi R."/>
            <person name="Malay A.D."/>
            <person name="Moran D.A.P."/>
            <person name="Tomita M."/>
            <person name="Numata K."/>
            <person name="Arakawa K."/>
        </authorList>
    </citation>
    <scope>NUCLEOTIDE SEQUENCE</scope>
</reference>
<keyword evidence="2" id="KW-1185">Reference proteome</keyword>
<proteinExistence type="predicted"/>